<dbReference type="GO" id="GO:0008168">
    <property type="term" value="F:methyltransferase activity"/>
    <property type="evidence" value="ECO:0007669"/>
    <property type="project" value="InterPro"/>
</dbReference>
<sequence length="209" mass="24001">MPYLGLQSVRHGNSGVCIEDCFRIHFPDTQLVADLTYGNGRFWKWPSNNIQQPPIIALDAVVREGVHIQSDYRRLPLKSKSVDVAVFDPPFIFSPGLRGIIGEDRGFRGGPGPYNASDLQAHTAQAMVQMRQVARHGMILKGQNLVTSQHPNWWTYQVMDMGERLLGIWPEDVLIQVSSAARMIDPRWKNQYHFRRSEAYYIIYKWSDD</sequence>
<proteinExistence type="predicted"/>
<accession>A0A0F9NTX8</accession>
<reference evidence="1" key="1">
    <citation type="journal article" date="2015" name="Nature">
        <title>Complex archaea that bridge the gap between prokaryotes and eukaryotes.</title>
        <authorList>
            <person name="Spang A."/>
            <person name="Saw J.H."/>
            <person name="Jorgensen S.L."/>
            <person name="Zaremba-Niedzwiedzka K."/>
            <person name="Martijn J."/>
            <person name="Lind A.E."/>
            <person name="van Eijk R."/>
            <person name="Schleper C."/>
            <person name="Guy L."/>
            <person name="Ettema T.J."/>
        </authorList>
    </citation>
    <scope>NUCLEOTIDE SEQUENCE</scope>
</reference>
<evidence type="ECO:0008006" key="2">
    <source>
        <dbReference type="Google" id="ProtNLM"/>
    </source>
</evidence>
<dbReference type="InterPro" id="IPR002052">
    <property type="entry name" value="DNA_methylase_N6_adenine_CS"/>
</dbReference>
<evidence type="ECO:0000313" key="1">
    <source>
        <dbReference type="EMBL" id="KKN22925.1"/>
    </source>
</evidence>
<protein>
    <recommendedName>
        <fullName evidence="2">DNA methylase N-4/N-6 domain-containing protein</fullName>
    </recommendedName>
</protein>
<dbReference type="PROSITE" id="PS00092">
    <property type="entry name" value="N6_MTASE"/>
    <property type="match status" value="1"/>
</dbReference>
<gene>
    <name evidence="1" type="ORF">LCGC14_0910000</name>
</gene>
<organism evidence="1">
    <name type="scientific">marine sediment metagenome</name>
    <dbReference type="NCBI Taxonomy" id="412755"/>
    <lineage>
        <taxon>unclassified sequences</taxon>
        <taxon>metagenomes</taxon>
        <taxon>ecological metagenomes</taxon>
    </lineage>
</organism>
<comment type="caution">
    <text evidence="1">The sequence shown here is derived from an EMBL/GenBank/DDBJ whole genome shotgun (WGS) entry which is preliminary data.</text>
</comment>
<dbReference type="GO" id="GO:0032259">
    <property type="term" value="P:methylation"/>
    <property type="evidence" value="ECO:0007669"/>
    <property type="project" value="InterPro"/>
</dbReference>
<name>A0A0F9NTX8_9ZZZZ</name>
<dbReference type="AlphaFoldDB" id="A0A0F9NTX8"/>
<dbReference type="GO" id="GO:0003676">
    <property type="term" value="F:nucleic acid binding"/>
    <property type="evidence" value="ECO:0007669"/>
    <property type="project" value="InterPro"/>
</dbReference>
<dbReference type="EMBL" id="LAZR01003017">
    <property type="protein sequence ID" value="KKN22925.1"/>
    <property type="molecule type" value="Genomic_DNA"/>
</dbReference>